<accession>A0ABU6AV39</accession>
<comment type="caution">
    <text evidence="3">The sequence shown here is derived from an EMBL/GenBank/DDBJ whole genome shotgun (WGS) entry which is preliminary data.</text>
</comment>
<reference evidence="3 4" key="1">
    <citation type="submission" date="2023-12" db="EMBL/GenBank/DDBJ databases">
        <title>novel species in genus Nocarida.</title>
        <authorList>
            <person name="Li Z."/>
        </authorList>
    </citation>
    <scope>NUCLEOTIDE SEQUENCE [LARGE SCALE GENOMIC DNA]</scope>
    <source>
        <strain evidence="3 4">CDC186</strain>
    </source>
</reference>
<evidence type="ECO:0008006" key="5">
    <source>
        <dbReference type="Google" id="ProtNLM"/>
    </source>
</evidence>
<protein>
    <recommendedName>
        <fullName evidence="5">ABC transporter ATP-binding protein</fullName>
    </recommendedName>
</protein>
<keyword evidence="4" id="KW-1185">Reference proteome</keyword>
<dbReference type="SUPFAM" id="SSF52540">
    <property type="entry name" value="P-loop containing nucleoside triphosphate hydrolases"/>
    <property type="match status" value="1"/>
</dbReference>
<gene>
    <name evidence="3" type="ORF">U3653_15145</name>
</gene>
<dbReference type="RefSeq" id="WP_195079975.1">
    <property type="nucleotide sequence ID" value="NZ_JAYESH010000002.1"/>
</dbReference>
<name>A0ABU6AV39_9NOCA</name>
<evidence type="ECO:0000256" key="1">
    <source>
        <dbReference type="ARBA" id="ARBA00022519"/>
    </source>
</evidence>
<keyword evidence="1" id="KW-1003">Cell membrane</keyword>
<proteinExistence type="predicted"/>
<dbReference type="Gene3D" id="3.40.50.300">
    <property type="entry name" value="P-loop containing nucleotide triphosphate hydrolases"/>
    <property type="match status" value="1"/>
</dbReference>
<sequence length="78" mass="8632">MQHALARLTRGRTTPTIAHRIHTAETADRVLLFHEGRIVEDGSHAEPLRRGGRYARPHAAWARDTVSASERIPTDVGG</sequence>
<keyword evidence="2" id="KW-1278">Translocase</keyword>
<dbReference type="PANTHER" id="PTHR24221:SF654">
    <property type="entry name" value="ATP-BINDING CASSETTE SUB-FAMILY B MEMBER 6"/>
    <property type="match status" value="1"/>
</dbReference>
<dbReference type="InterPro" id="IPR027417">
    <property type="entry name" value="P-loop_NTPase"/>
</dbReference>
<dbReference type="InterPro" id="IPR039421">
    <property type="entry name" value="Type_1_exporter"/>
</dbReference>
<dbReference type="EMBL" id="JAYKYQ010000005">
    <property type="protein sequence ID" value="MEB3511365.1"/>
    <property type="molecule type" value="Genomic_DNA"/>
</dbReference>
<dbReference type="Proteomes" id="UP001348098">
    <property type="component" value="Unassembled WGS sequence"/>
</dbReference>
<dbReference type="PANTHER" id="PTHR24221">
    <property type="entry name" value="ATP-BINDING CASSETTE SUB-FAMILY B"/>
    <property type="match status" value="1"/>
</dbReference>
<keyword evidence="1" id="KW-0997">Cell inner membrane</keyword>
<evidence type="ECO:0000313" key="3">
    <source>
        <dbReference type="EMBL" id="MEB3511365.1"/>
    </source>
</evidence>
<organism evidence="3 4">
    <name type="scientific">Nocardia implantans</name>
    <dbReference type="NCBI Taxonomy" id="3108168"/>
    <lineage>
        <taxon>Bacteria</taxon>
        <taxon>Bacillati</taxon>
        <taxon>Actinomycetota</taxon>
        <taxon>Actinomycetes</taxon>
        <taxon>Mycobacteriales</taxon>
        <taxon>Nocardiaceae</taxon>
        <taxon>Nocardia</taxon>
    </lineage>
</organism>
<evidence type="ECO:0000313" key="4">
    <source>
        <dbReference type="Proteomes" id="UP001348098"/>
    </source>
</evidence>
<evidence type="ECO:0000256" key="2">
    <source>
        <dbReference type="ARBA" id="ARBA00022967"/>
    </source>
</evidence>
<keyword evidence="1" id="KW-0472">Membrane</keyword>